<evidence type="ECO:0000313" key="4">
    <source>
        <dbReference type="Proteomes" id="UP000035034"/>
    </source>
</evidence>
<sequence length="439" mass="45553">MGATFVRLTVLADDNQLDISLPAHRPVVEYIDDVVAMFGPSAAAPTTAWALSSPTHGLIELDDTLADHSVADGVTLHLTKAPDAAPPPFVDDVIAEMRRTVDDRYERWTAQSRRVWLSAVLAGVLLSGAGFVALQSSDTAVAGGLAVLALVAIAIGTIARGKPLGYVTWAAAPIGALAVWRATQDVGVAESVSWAFATGAVIAALATYTSLDSRSLTLAGGLVGGSLFVAGGAFALGANPTALTVWASIGLVVVTIFTPRLALSSSGLLAQIQRSEQLELAERAAVEKGLRRGREVVDGLVWAVSALLIPVVATIAVTGVWEQGFVAVLLVLIFTLRSRSFTHSRHVAPMLGAAAVSAVVVVCAVPHWIELSQNGAIIAGVVGTIVVGTAVLVGQLPALDEVPAARLRRFLDGVDLPLALAYFPVVFVGQGVYGLFWPS</sequence>
<feature type="transmembrane region" description="Helical" evidence="1">
    <location>
        <begin position="416"/>
        <end position="436"/>
    </location>
</feature>
<dbReference type="InterPro" id="IPR024962">
    <property type="entry name" value="YukD-like"/>
</dbReference>
<dbReference type="AlphaFoldDB" id="H0QY85"/>
<dbReference type="Pfam" id="PF08817">
    <property type="entry name" value="YukD"/>
    <property type="match status" value="1"/>
</dbReference>
<feature type="transmembrane region" description="Helical" evidence="1">
    <location>
        <begin position="218"/>
        <end position="237"/>
    </location>
</feature>
<feature type="transmembrane region" description="Helical" evidence="1">
    <location>
        <begin position="296"/>
        <end position="313"/>
    </location>
</feature>
<evidence type="ECO:0000259" key="2">
    <source>
        <dbReference type="Pfam" id="PF19053"/>
    </source>
</evidence>
<feature type="transmembrane region" description="Helical" evidence="1">
    <location>
        <begin position="348"/>
        <end position="369"/>
    </location>
</feature>
<proteinExistence type="predicted"/>
<feature type="transmembrane region" description="Helical" evidence="1">
    <location>
        <begin position="243"/>
        <end position="263"/>
    </location>
</feature>
<keyword evidence="1" id="KW-0472">Membrane</keyword>
<dbReference type="Pfam" id="PF19053">
    <property type="entry name" value="EccD"/>
    <property type="match status" value="1"/>
</dbReference>
<dbReference type="InterPro" id="IPR044049">
    <property type="entry name" value="EccD_transm"/>
</dbReference>
<accession>H0QY85</accession>
<keyword evidence="1" id="KW-1133">Transmembrane helix</keyword>
<evidence type="ECO:0000256" key="1">
    <source>
        <dbReference type="SAM" id="Phobius"/>
    </source>
</evidence>
<dbReference type="STRING" id="1077974.GOEFS_039_00200"/>
<keyword evidence="1" id="KW-0812">Transmembrane</keyword>
<dbReference type="RefSeq" id="WP_007317123.1">
    <property type="nucleotide sequence ID" value="NZ_BAEH01000039.1"/>
</dbReference>
<name>H0QY85_9ACTN</name>
<feature type="transmembrane region" description="Helical" evidence="1">
    <location>
        <begin position="194"/>
        <end position="211"/>
    </location>
</feature>
<protein>
    <recommendedName>
        <fullName evidence="2">EccD-like transmembrane domain-containing protein</fullName>
    </recommendedName>
</protein>
<gene>
    <name evidence="3" type="ORF">GOEFS_039_00200</name>
</gene>
<feature type="transmembrane region" description="Helical" evidence="1">
    <location>
        <begin position="115"/>
        <end position="134"/>
    </location>
</feature>
<dbReference type="Gene3D" id="3.10.20.90">
    <property type="entry name" value="Phosphatidylinositol 3-kinase Catalytic Subunit, Chain A, domain 1"/>
    <property type="match status" value="1"/>
</dbReference>
<feature type="domain" description="EccD-like transmembrane" evidence="2">
    <location>
        <begin position="117"/>
        <end position="435"/>
    </location>
</feature>
<dbReference type="Proteomes" id="UP000035034">
    <property type="component" value="Unassembled WGS sequence"/>
</dbReference>
<feature type="transmembrane region" description="Helical" evidence="1">
    <location>
        <begin position="166"/>
        <end position="182"/>
    </location>
</feature>
<feature type="transmembrane region" description="Helical" evidence="1">
    <location>
        <begin position="375"/>
        <end position="396"/>
    </location>
</feature>
<organism evidence="3 4">
    <name type="scientific">Gordonia effusa NBRC 100432</name>
    <dbReference type="NCBI Taxonomy" id="1077974"/>
    <lineage>
        <taxon>Bacteria</taxon>
        <taxon>Bacillati</taxon>
        <taxon>Actinomycetota</taxon>
        <taxon>Actinomycetes</taxon>
        <taxon>Mycobacteriales</taxon>
        <taxon>Gordoniaceae</taxon>
        <taxon>Gordonia</taxon>
    </lineage>
</organism>
<evidence type="ECO:0000313" key="3">
    <source>
        <dbReference type="EMBL" id="GAB17786.1"/>
    </source>
</evidence>
<feature type="transmembrane region" description="Helical" evidence="1">
    <location>
        <begin position="140"/>
        <end position="159"/>
    </location>
</feature>
<keyword evidence="4" id="KW-1185">Reference proteome</keyword>
<comment type="caution">
    <text evidence="3">The sequence shown here is derived from an EMBL/GenBank/DDBJ whole genome shotgun (WGS) entry which is preliminary data.</text>
</comment>
<reference evidence="3 4" key="1">
    <citation type="submission" date="2011-12" db="EMBL/GenBank/DDBJ databases">
        <title>Whole genome shotgun sequence of Gordonia effusa NBRC 100432.</title>
        <authorList>
            <person name="Yoshida I."/>
            <person name="Takarada H."/>
            <person name="Hosoyama A."/>
            <person name="Tsuchikane K."/>
            <person name="Katsumata H."/>
            <person name="Yamazaki S."/>
            <person name="Fujita N."/>
        </authorList>
    </citation>
    <scope>NUCLEOTIDE SEQUENCE [LARGE SCALE GENOMIC DNA]</scope>
    <source>
        <strain evidence="3 4">NBRC 100432</strain>
    </source>
</reference>
<dbReference type="EMBL" id="BAEH01000039">
    <property type="protein sequence ID" value="GAB17786.1"/>
    <property type="molecule type" value="Genomic_DNA"/>
</dbReference>